<comment type="caution">
    <text evidence="1">The sequence shown here is derived from an EMBL/GenBank/DDBJ whole genome shotgun (WGS) entry which is preliminary data.</text>
</comment>
<dbReference type="InterPro" id="IPR011466">
    <property type="entry name" value="DUF1572"/>
</dbReference>
<dbReference type="STRING" id="297318.BK138_10510"/>
<sequence length="161" mass="18410">MTSTLFTTYQSAVKTRLEEMKRTAEAAIGQLEDSALAWAPEPGSNSITVIVKHMSGNMISRWTEPFTTDGEKPDRNRDAEFIHEELDRAALLDRWEHGWSLFLGQIAALREEQLLTEITIKGRSVTVIEAIEKSLYHNAYHIGQIIYIAKQYRKDQWVSLS</sequence>
<name>A0A1R1F4C7_9BACL</name>
<dbReference type="Gene3D" id="1.20.120.450">
    <property type="entry name" value="dinb family like domain"/>
    <property type="match status" value="1"/>
</dbReference>
<accession>A0A1R1F4C7</accession>
<gene>
    <name evidence="1" type="ORF">BK138_10510</name>
</gene>
<protein>
    <recommendedName>
        <fullName evidence="3">DUF1572 domain-containing protein</fullName>
    </recommendedName>
</protein>
<dbReference type="RefSeq" id="WP_076169118.1">
    <property type="nucleotide sequence ID" value="NZ_MRTP01000001.1"/>
</dbReference>
<dbReference type="EMBL" id="MRTP01000001">
    <property type="protein sequence ID" value="OMF58885.1"/>
    <property type="molecule type" value="Genomic_DNA"/>
</dbReference>
<reference evidence="1 2" key="1">
    <citation type="submission" date="2016-11" db="EMBL/GenBank/DDBJ databases">
        <title>Paenibacillus species isolates.</title>
        <authorList>
            <person name="Beno S.M."/>
        </authorList>
    </citation>
    <scope>NUCLEOTIDE SEQUENCE [LARGE SCALE GENOMIC DNA]</scope>
    <source>
        <strain evidence="1 2">FSL R5-0378</strain>
    </source>
</reference>
<dbReference type="AlphaFoldDB" id="A0A1R1F4C7"/>
<dbReference type="Proteomes" id="UP000187172">
    <property type="component" value="Unassembled WGS sequence"/>
</dbReference>
<keyword evidence="2" id="KW-1185">Reference proteome</keyword>
<dbReference type="SUPFAM" id="SSF109854">
    <property type="entry name" value="DinB/YfiT-like putative metalloenzymes"/>
    <property type="match status" value="1"/>
</dbReference>
<dbReference type="InterPro" id="IPR034660">
    <property type="entry name" value="DinB/YfiT-like"/>
</dbReference>
<organism evidence="1 2">
    <name type="scientific">Paenibacillus rhizosphaerae</name>
    <dbReference type="NCBI Taxonomy" id="297318"/>
    <lineage>
        <taxon>Bacteria</taxon>
        <taxon>Bacillati</taxon>
        <taxon>Bacillota</taxon>
        <taxon>Bacilli</taxon>
        <taxon>Bacillales</taxon>
        <taxon>Paenibacillaceae</taxon>
        <taxon>Paenibacillus</taxon>
    </lineage>
</organism>
<evidence type="ECO:0008006" key="3">
    <source>
        <dbReference type="Google" id="ProtNLM"/>
    </source>
</evidence>
<proteinExistence type="predicted"/>
<evidence type="ECO:0000313" key="1">
    <source>
        <dbReference type="EMBL" id="OMF58885.1"/>
    </source>
</evidence>
<dbReference type="Pfam" id="PF07609">
    <property type="entry name" value="DUF1572"/>
    <property type="match status" value="1"/>
</dbReference>
<evidence type="ECO:0000313" key="2">
    <source>
        <dbReference type="Proteomes" id="UP000187172"/>
    </source>
</evidence>